<proteinExistence type="predicted"/>
<dbReference type="OrthoDB" id="9808590at2"/>
<comment type="caution">
    <text evidence="6">The sequence shown here is derived from an EMBL/GenBank/DDBJ whole genome shotgun (WGS) entry which is preliminary data.</text>
</comment>
<dbReference type="RefSeq" id="WP_136734165.1">
    <property type="nucleotide sequence ID" value="NZ_SWDB01000002.1"/>
</dbReference>
<dbReference type="GO" id="GO:0009011">
    <property type="term" value="F:alpha-1,4-glucan glucosyltransferase (ADP-glucose donor) activity"/>
    <property type="evidence" value="ECO:0007669"/>
    <property type="project" value="UniProtKB-EC"/>
</dbReference>
<keyword evidence="7" id="KW-1185">Reference proteome</keyword>
<dbReference type="GO" id="GO:0005978">
    <property type="term" value="P:glycogen biosynthetic process"/>
    <property type="evidence" value="ECO:0007669"/>
    <property type="project" value="TreeGrafter"/>
</dbReference>
<dbReference type="SUPFAM" id="SSF53756">
    <property type="entry name" value="UDP-Glycosyltransferase/glycogen phosphorylase"/>
    <property type="match status" value="1"/>
</dbReference>
<dbReference type="PANTHER" id="PTHR45825:SF11">
    <property type="entry name" value="ALPHA AMYLASE DOMAIN-CONTAINING PROTEIN"/>
    <property type="match status" value="1"/>
</dbReference>
<dbReference type="CDD" id="cd03791">
    <property type="entry name" value="GT5_Glycogen_synthase_DULL1-like"/>
    <property type="match status" value="1"/>
</dbReference>
<dbReference type="PANTHER" id="PTHR45825">
    <property type="entry name" value="GRANULE-BOUND STARCH SYNTHASE 1, CHLOROPLASTIC/AMYLOPLASTIC"/>
    <property type="match status" value="1"/>
</dbReference>
<reference evidence="6 7" key="1">
    <citation type="submission" date="2019-04" db="EMBL/GenBank/DDBJ databases">
        <title>Thalassotalea guangxiensis sp. nov., isolated from sediment of the coastal wetland.</title>
        <authorList>
            <person name="Zheng S."/>
            <person name="Zhang D."/>
        </authorList>
    </citation>
    <scope>NUCLEOTIDE SEQUENCE [LARGE SCALE GENOMIC DNA]</scope>
    <source>
        <strain evidence="6 7">ZS-4</strain>
    </source>
</reference>
<keyword evidence="4" id="KW-0808">Transferase</keyword>
<evidence type="ECO:0000256" key="3">
    <source>
        <dbReference type="ARBA" id="ARBA00022676"/>
    </source>
</evidence>
<evidence type="ECO:0000256" key="4">
    <source>
        <dbReference type="ARBA" id="ARBA00022679"/>
    </source>
</evidence>
<comment type="catalytic activity">
    <reaction evidence="1">
        <text>[(1-&gt;4)-alpha-D-glucosyl](n) + ADP-alpha-D-glucose = [(1-&gt;4)-alpha-D-glucosyl](n+1) + ADP + H(+)</text>
        <dbReference type="Rhea" id="RHEA:18189"/>
        <dbReference type="Rhea" id="RHEA-COMP:9584"/>
        <dbReference type="Rhea" id="RHEA-COMP:9587"/>
        <dbReference type="ChEBI" id="CHEBI:15378"/>
        <dbReference type="ChEBI" id="CHEBI:15444"/>
        <dbReference type="ChEBI" id="CHEBI:57498"/>
        <dbReference type="ChEBI" id="CHEBI:456216"/>
        <dbReference type="EC" id="2.4.1.21"/>
    </reaction>
</comment>
<dbReference type="GO" id="GO:0005829">
    <property type="term" value="C:cytosol"/>
    <property type="evidence" value="ECO:0007669"/>
    <property type="project" value="TreeGrafter"/>
</dbReference>
<sequence>MSSQKTVKSAQTAPRILHIASENDALIGGKVGGIGDVIRDVPKFSAMQGLRVDVITPGYGIHGQNQASSLIRQINVEFRGQTELVELHRVQPDSQNDGTEHAAVSHWFLEHPLFYQHGRGRIYVDDGEHRPFASDANKFALFCVAICELLNGFWLRQFNIIHLHDWHTGLIPVLSRFVEKYASLQQLHSVYSIHNLALQGIRPLDGDESSLKAWFPDIKIDETKISDPRYHNCFNPTRSAINLCNAIHVVSPTYAQEVVRPSNVQQGFIGGEGLHLDLQRAQQQGRLFGILNGCDYDYQPVLNATPENPVAAEHFDFQMYDKLAMVLEQWQASHHFVHAAHLVALQRLEQWRERHFNGPLVTSIGRLTGQKVALLLQSVDRQLVIEQLMQELANIDGRMIILGSGDPGIEDEITKVMQSHDNLLFINGYHHELPKYLFEGGDLFLMPSSFEPCGISQMLALRSGQPCLVHDIGGLHDTVIDEQTGFVFAGDNPTSQAGALVKSFQRALNKYQKQPAAWLTMRKQSAAQRFLWQDSIEQYRHVLYKD</sequence>
<dbReference type="InterPro" id="IPR013534">
    <property type="entry name" value="Starch_synth_cat_dom"/>
</dbReference>
<dbReference type="Pfam" id="PF13692">
    <property type="entry name" value="Glyco_trans_1_4"/>
    <property type="match status" value="1"/>
</dbReference>
<dbReference type="Proteomes" id="UP000307999">
    <property type="component" value="Unassembled WGS sequence"/>
</dbReference>
<evidence type="ECO:0000313" key="7">
    <source>
        <dbReference type="Proteomes" id="UP000307999"/>
    </source>
</evidence>
<dbReference type="EMBL" id="SWDB01000002">
    <property type="protein sequence ID" value="TKB47717.1"/>
    <property type="molecule type" value="Genomic_DNA"/>
</dbReference>
<accession>A0A4U1BBB9</accession>
<evidence type="ECO:0000256" key="1">
    <source>
        <dbReference type="ARBA" id="ARBA00001478"/>
    </source>
</evidence>
<organism evidence="6 7">
    <name type="scientific">Thalassotalea mangrovi</name>
    <dbReference type="NCBI Taxonomy" id="2572245"/>
    <lineage>
        <taxon>Bacteria</taxon>
        <taxon>Pseudomonadati</taxon>
        <taxon>Pseudomonadota</taxon>
        <taxon>Gammaproteobacteria</taxon>
        <taxon>Alteromonadales</taxon>
        <taxon>Colwelliaceae</taxon>
        <taxon>Thalassotalea</taxon>
    </lineage>
</organism>
<dbReference type="EC" id="2.4.1.21" evidence="2"/>
<name>A0A4U1BBB9_9GAMM</name>
<evidence type="ECO:0000259" key="5">
    <source>
        <dbReference type="Pfam" id="PF08323"/>
    </source>
</evidence>
<evidence type="ECO:0000256" key="2">
    <source>
        <dbReference type="ARBA" id="ARBA00012588"/>
    </source>
</evidence>
<feature type="domain" description="Starch synthase catalytic" evidence="5">
    <location>
        <begin position="15"/>
        <end position="278"/>
    </location>
</feature>
<dbReference type="AlphaFoldDB" id="A0A4U1BBB9"/>
<dbReference type="Gene3D" id="3.40.50.2000">
    <property type="entry name" value="Glycogen Phosphorylase B"/>
    <property type="match status" value="2"/>
</dbReference>
<evidence type="ECO:0000313" key="6">
    <source>
        <dbReference type="EMBL" id="TKB47717.1"/>
    </source>
</evidence>
<keyword evidence="3" id="KW-0328">Glycosyltransferase</keyword>
<dbReference type="Pfam" id="PF08323">
    <property type="entry name" value="Glyco_transf_5"/>
    <property type="match status" value="1"/>
</dbReference>
<gene>
    <name evidence="6" type="ORF">E8M12_00800</name>
</gene>
<protein>
    <recommendedName>
        <fullName evidence="2">starch synthase</fullName>
        <ecNumber evidence="2">2.4.1.21</ecNumber>
    </recommendedName>
</protein>